<organism evidence="2 3">
    <name type="scientific">Solanum commersonii</name>
    <name type="common">Commerson's wild potato</name>
    <name type="synonym">Commerson's nightshade</name>
    <dbReference type="NCBI Taxonomy" id="4109"/>
    <lineage>
        <taxon>Eukaryota</taxon>
        <taxon>Viridiplantae</taxon>
        <taxon>Streptophyta</taxon>
        <taxon>Embryophyta</taxon>
        <taxon>Tracheophyta</taxon>
        <taxon>Spermatophyta</taxon>
        <taxon>Magnoliopsida</taxon>
        <taxon>eudicotyledons</taxon>
        <taxon>Gunneridae</taxon>
        <taxon>Pentapetalae</taxon>
        <taxon>asterids</taxon>
        <taxon>lamiids</taxon>
        <taxon>Solanales</taxon>
        <taxon>Solanaceae</taxon>
        <taxon>Solanoideae</taxon>
        <taxon>Solaneae</taxon>
        <taxon>Solanum</taxon>
    </lineage>
</organism>
<accession>A0A9J5Z8F1</accession>
<name>A0A9J5Z8F1_SOLCO</name>
<feature type="transmembrane region" description="Helical" evidence="1">
    <location>
        <begin position="34"/>
        <end position="56"/>
    </location>
</feature>
<reference evidence="2 3" key="1">
    <citation type="submission" date="2020-09" db="EMBL/GenBank/DDBJ databases">
        <title>De no assembly of potato wild relative species, Solanum commersonii.</title>
        <authorList>
            <person name="Cho K."/>
        </authorList>
    </citation>
    <scope>NUCLEOTIDE SEQUENCE [LARGE SCALE GENOMIC DNA]</scope>
    <source>
        <strain evidence="2">LZ3.2</strain>
        <tissue evidence="2">Leaf</tissue>
    </source>
</reference>
<feature type="transmembrane region" description="Helical" evidence="1">
    <location>
        <begin position="95"/>
        <end position="119"/>
    </location>
</feature>
<dbReference type="PANTHER" id="PTHR46610">
    <property type="entry name" value="OS05G0181300 PROTEIN"/>
    <property type="match status" value="1"/>
</dbReference>
<keyword evidence="1" id="KW-0812">Transmembrane</keyword>
<evidence type="ECO:0000313" key="2">
    <source>
        <dbReference type="EMBL" id="KAG5609153.1"/>
    </source>
</evidence>
<keyword evidence="1" id="KW-0472">Membrane</keyword>
<keyword evidence="1" id="KW-1133">Transmembrane helix</keyword>
<comment type="caution">
    <text evidence="2">The sequence shown here is derived from an EMBL/GenBank/DDBJ whole genome shotgun (WGS) entry which is preliminary data.</text>
</comment>
<feature type="transmembrane region" description="Helical" evidence="1">
    <location>
        <begin position="68"/>
        <end position="89"/>
    </location>
</feature>
<protein>
    <submittedName>
        <fullName evidence="2">Uncharacterized protein</fullName>
    </submittedName>
</protein>
<proteinExistence type="predicted"/>
<evidence type="ECO:0000256" key="1">
    <source>
        <dbReference type="SAM" id="Phobius"/>
    </source>
</evidence>
<feature type="transmembrane region" description="Helical" evidence="1">
    <location>
        <begin position="7"/>
        <end position="28"/>
    </location>
</feature>
<evidence type="ECO:0000313" key="3">
    <source>
        <dbReference type="Proteomes" id="UP000824120"/>
    </source>
</evidence>
<gene>
    <name evidence="2" type="ORF">H5410_020434</name>
</gene>
<dbReference type="PANTHER" id="PTHR46610:SF20">
    <property type="entry name" value="OS05G0181300 PROTEIN"/>
    <property type="match status" value="1"/>
</dbReference>
<dbReference type="InterPro" id="IPR045501">
    <property type="entry name" value="DUF6490"/>
</dbReference>
<dbReference type="OrthoDB" id="1740076at2759"/>
<dbReference type="Proteomes" id="UP000824120">
    <property type="component" value="Chromosome 4"/>
</dbReference>
<keyword evidence="3" id="KW-1185">Reference proteome</keyword>
<dbReference type="EMBL" id="JACXVP010000004">
    <property type="protein sequence ID" value="KAG5609153.1"/>
    <property type="molecule type" value="Genomic_DNA"/>
</dbReference>
<sequence length="147" mass="17288">MACYSPSMIYISILMTFNMLGNIYRAYIHEQYSILAFILFVYFSFFLLLYFSYVYRRFPLKEKSLHKDIIGLVIWFLYSAIIFGFVFQFSPILGFLAALFLYVVAIAGSAIFFYIYVVYEEDENERKWFCGSVSLSQGELDVISEKV</sequence>
<dbReference type="AlphaFoldDB" id="A0A9J5Z8F1"/>